<keyword evidence="9" id="KW-1185">Reference proteome</keyword>
<reference evidence="8 9" key="1">
    <citation type="submission" date="2023-04" db="EMBL/GenBank/DDBJ databases">
        <title>Fusibacter bizertensis strain WBS, isolated from littoral bottom sediments of the Arctic seas - biochemical and genomic analysis.</title>
        <authorList>
            <person name="Brioukhanov A.L."/>
        </authorList>
    </citation>
    <scope>NUCLEOTIDE SEQUENCE [LARGE SCALE GENOMIC DNA]</scope>
    <source>
        <strain evidence="8 9">WBS</strain>
    </source>
</reference>
<evidence type="ECO:0000256" key="6">
    <source>
        <dbReference type="ARBA" id="ARBA00023014"/>
    </source>
</evidence>
<evidence type="ECO:0000256" key="4">
    <source>
        <dbReference type="ARBA" id="ARBA00022737"/>
    </source>
</evidence>
<evidence type="ECO:0000256" key="3">
    <source>
        <dbReference type="ARBA" id="ARBA00022723"/>
    </source>
</evidence>
<dbReference type="PANTHER" id="PTHR43724:SF1">
    <property type="entry name" value="PYRUVATE SYNTHASE SUBUNIT PORD"/>
    <property type="match status" value="1"/>
</dbReference>
<dbReference type="EMBL" id="JARYZI010000012">
    <property type="protein sequence ID" value="MDH8679462.1"/>
    <property type="molecule type" value="Genomic_DNA"/>
</dbReference>
<protein>
    <submittedName>
        <fullName evidence="8">4Fe-4S binding protein</fullName>
    </submittedName>
</protein>
<evidence type="ECO:0000313" key="9">
    <source>
        <dbReference type="Proteomes" id="UP001158045"/>
    </source>
</evidence>
<organism evidence="8 9">
    <name type="scientific">Fusibacter bizertensis</name>
    <dbReference type="NCBI Taxonomy" id="1488331"/>
    <lineage>
        <taxon>Bacteria</taxon>
        <taxon>Bacillati</taxon>
        <taxon>Bacillota</taxon>
        <taxon>Clostridia</taxon>
        <taxon>Eubacteriales</taxon>
        <taxon>Eubacteriales Family XII. Incertae Sedis</taxon>
        <taxon>Fusibacter</taxon>
    </lineage>
</organism>
<dbReference type="PANTHER" id="PTHR43724">
    <property type="entry name" value="PYRUVATE SYNTHASE SUBUNIT PORD"/>
    <property type="match status" value="1"/>
</dbReference>
<evidence type="ECO:0000259" key="7">
    <source>
        <dbReference type="PROSITE" id="PS51379"/>
    </source>
</evidence>
<evidence type="ECO:0000256" key="2">
    <source>
        <dbReference type="ARBA" id="ARBA00022485"/>
    </source>
</evidence>
<feature type="domain" description="4Fe-4S ferredoxin-type" evidence="7">
    <location>
        <begin position="69"/>
        <end position="97"/>
    </location>
</feature>
<proteinExistence type="predicted"/>
<keyword evidence="2" id="KW-0004">4Fe-4S</keyword>
<evidence type="ECO:0000256" key="5">
    <source>
        <dbReference type="ARBA" id="ARBA00023004"/>
    </source>
</evidence>
<dbReference type="InterPro" id="IPR017896">
    <property type="entry name" value="4Fe4S_Fe-S-bd"/>
</dbReference>
<dbReference type="NCBIfam" id="TIGR02179">
    <property type="entry name" value="PorD_KorD"/>
    <property type="match status" value="1"/>
</dbReference>
<dbReference type="Pfam" id="PF13237">
    <property type="entry name" value="Fer4_10"/>
    <property type="match status" value="1"/>
</dbReference>
<dbReference type="SUPFAM" id="SSF54862">
    <property type="entry name" value="4Fe-4S ferredoxins"/>
    <property type="match status" value="1"/>
</dbReference>
<evidence type="ECO:0000256" key="1">
    <source>
        <dbReference type="ARBA" id="ARBA00001966"/>
    </source>
</evidence>
<dbReference type="RefSeq" id="WP_281095358.1">
    <property type="nucleotide sequence ID" value="NZ_JARYZI010000012.1"/>
</dbReference>
<keyword evidence="3" id="KW-0479">Metal-binding</keyword>
<evidence type="ECO:0000313" key="8">
    <source>
        <dbReference type="EMBL" id="MDH8679462.1"/>
    </source>
</evidence>
<comment type="cofactor">
    <cofactor evidence="1">
        <name>[4Fe-4S] cluster</name>
        <dbReference type="ChEBI" id="CHEBI:49883"/>
    </cofactor>
</comment>
<dbReference type="InterPro" id="IPR017900">
    <property type="entry name" value="4Fe4S_Fe_S_CS"/>
</dbReference>
<accession>A0ABT6NGA6</accession>
<keyword evidence="6" id="KW-0411">Iron-sulfur</keyword>
<gene>
    <name evidence="8" type="ORF">QE109_14990</name>
</gene>
<comment type="caution">
    <text evidence="8">The sequence shown here is derived from an EMBL/GenBank/DDBJ whole genome shotgun (WGS) entry which is preliminary data.</text>
</comment>
<dbReference type="PROSITE" id="PS00198">
    <property type="entry name" value="4FE4S_FER_1"/>
    <property type="match status" value="1"/>
</dbReference>
<dbReference type="PROSITE" id="PS51379">
    <property type="entry name" value="4FE4S_FER_2"/>
    <property type="match status" value="2"/>
</dbReference>
<sequence>MNRPKMVNFKDPETVRDYPMGATCDSDHLTSINAGWRTFRPVIDQEKCIKCMRCFLVCPDGVIDKSGDQLEIDYDFCKGCGVCAHECKPKAINMVKEAING</sequence>
<dbReference type="InterPro" id="IPR011898">
    <property type="entry name" value="PorD_KorD"/>
</dbReference>
<keyword evidence="5" id="KW-0408">Iron</keyword>
<dbReference type="Gene3D" id="3.30.70.20">
    <property type="match status" value="1"/>
</dbReference>
<keyword evidence="4" id="KW-0677">Repeat</keyword>
<feature type="domain" description="4Fe-4S ferredoxin-type" evidence="7">
    <location>
        <begin position="39"/>
        <end position="68"/>
    </location>
</feature>
<name>A0ABT6NGA6_9FIRM</name>
<dbReference type="Proteomes" id="UP001158045">
    <property type="component" value="Unassembled WGS sequence"/>
</dbReference>